<keyword evidence="3" id="KW-0813">Transport</keyword>
<evidence type="ECO:0000256" key="8">
    <source>
        <dbReference type="ARBA" id="ARBA00023004"/>
    </source>
</evidence>
<dbReference type="GO" id="GO:0051539">
    <property type="term" value="F:4 iron, 4 sulfur cluster binding"/>
    <property type="evidence" value="ECO:0007669"/>
    <property type="project" value="UniProtKB-KW"/>
</dbReference>
<dbReference type="Proteomes" id="UP000000647">
    <property type="component" value="Chromosome"/>
</dbReference>
<dbReference type="GO" id="GO:0046872">
    <property type="term" value="F:metal ion binding"/>
    <property type="evidence" value="ECO:0007669"/>
    <property type="project" value="UniProtKB-KW"/>
</dbReference>
<dbReference type="InterPro" id="IPR019546">
    <property type="entry name" value="TAT_signal_bac_arc"/>
</dbReference>
<evidence type="ECO:0000256" key="6">
    <source>
        <dbReference type="ARBA" id="ARBA00022729"/>
    </source>
</evidence>
<evidence type="ECO:0000313" key="11">
    <source>
        <dbReference type="EMBL" id="ABM62255.1"/>
    </source>
</evidence>
<keyword evidence="7" id="KW-0249">Electron transport</keyword>
<evidence type="ECO:0000256" key="5">
    <source>
        <dbReference type="ARBA" id="ARBA00022723"/>
    </source>
</evidence>
<dbReference type="Gene3D" id="4.10.490.10">
    <property type="entry name" value="High potential iron-sulphur protein"/>
    <property type="match status" value="1"/>
</dbReference>
<keyword evidence="9" id="KW-0411">Iron-sulfur</keyword>
<keyword evidence="5" id="KW-0479">Metal-binding</keyword>
<dbReference type="InterPro" id="IPR006311">
    <property type="entry name" value="TAT_signal"/>
</dbReference>
<keyword evidence="6" id="KW-0732">Signal</keyword>
<dbReference type="PROSITE" id="PS51373">
    <property type="entry name" value="HIPIP"/>
    <property type="match status" value="1"/>
</dbReference>
<keyword evidence="12" id="KW-1185">Reference proteome</keyword>
<evidence type="ECO:0000256" key="7">
    <source>
        <dbReference type="ARBA" id="ARBA00022982"/>
    </source>
</evidence>
<evidence type="ECO:0000256" key="3">
    <source>
        <dbReference type="ARBA" id="ARBA00022448"/>
    </source>
</evidence>
<dbReference type="STRING" id="349124.Hhal_1488"/>
<evidence type="ECO:0000256" key="1">
    <source>
        <dbReference type="ARBA" id="ARBA00002137"/>
    </source>
</evidence>
<dbReference type="SUPFAM" id="SSF57652">
    <property type="entry name" value="HIPIP (high potential iron protein)"/>
    <property type="match status" value="1"/>
</dbReference>
<dbReference type="InterPro" id="IPR036369">
    <property type="entry name" value="HIPIP_sf"/>
</dbReference>
<dbReference type="EMBL" id="CP000544">
    <property type="protein sequence ID" value="ABM62255.1"/>
    <property type="molecule type" value="Genomic_DNA"/>
</dbReference>
<dbReference type="RefSeq" id="WP_011814277.1">
    <property type="nucleotide sequence ID" value="NC_008789.1"/>
</dbReference>
<reference evidence="12" key="1">
    <citation type="submission" date="2006-12" db="EMBL/GenBank/DDBJ databases">
        <title>Complete sequence of Halorhodospira halophila SL1.</title>
        <authorList>
            <consortium name="US DOE Joint Genome Institute"/>
            <person name="Copeland A."/>
            <person name="Lucas S."/>
            <person name="Lapidus A."/>
            <person name="Barry K."/>
            <person name="Detter J.C."/>
            <person name="Glavina del Rio T."/>
            <person name="Hammon N."/>
            <person name="Israni S."/>
            <person name="Dalin E."/>
            <person name="Tice H."/>
            <person name="Pitluck S."/>
            <person name="Saunders E."/>
            <person name="Brettin T."/>
            <person name="Bruce D."/>
            <person name="Han C."/>
            <person name="Tapia R."/>
            <person name="Schmutz J."/>
            <person name="Larimer F."/>
            <person name="Land M."/>
            <person name="Hauser L."/>
            <person name="Kyrpides N."/>
            <person name="Mikhailova N."/>
            <person name="Hoff W."/>
            <person name="Richardson P."/>
        </authorList>
    </citation>
    <scope>NUCLEOTIDE SEQUENCE [LARGE SCALE GENOMIC DNA]</scope>
    <source>
        <strain evidence="12">DSM 244 / SL1</strain>
    </source>
</reference>
<comment type="subunit">
    <text evidence="2">Homodimer.</text>
</comment>
<keyword evidence="4" id="KW-0004">4Fe-4S</keyword>
<dbReference type="OrthoDB" id="5298540at2"/>
<keyword evidence="8" id="KW-0408">Iron</keyword>
<reference evidence="11 12" key="2">
    <citation type="journal article" date="2013" name="Stand. Genomic Sci.">
        <title>Complete genome sequence of Halorhodospira halophila SL1.</title>
        <authorList>
            <person name="Challacombe J.F."/>
            <person name="Majid S."/>
            <person name="Deole R."/>
            <person name="Brettin T.S."/>
            <person name="Bruce D."/>
            <person name="Delano S.F."/>
            <person name="Detter J.C."/>
            <person name="Gleasner C.D."/>
            <person name="Han C.S."/>
            <person name="Misra M."/>
            <person name="Reitenga K.G."/>
            <person name="Mikhailova N."/>
            <person name="Woyke T."/>
            <person name="Pitluck S."/>
            <person name="Nolan M."/>
            <person name="Land M.L."/>
            <person name="Saunders E."/>
            <person name="Tapia R."/>
            <person name="Lapidus A."/>
            <person name="Ivanova N."/>
            <person name="Hoff W.D."/>
        </authorList>
    </citation>
    <scope>NUCLEOTIDE SEQUENCE [LARGE SCALE GENOMIC DNA]</scope>
    <source>
        <strain evidence="12">DSM 244 / SL1</strain>
    </source>
</reference>
<evidence type="ECO:0000256" key="2">
    <source>
        <dbReference type="ARBA" id="ARBA00011738"/>
    </source>
</evidence>
<sequence length="106" mass="11475">MSGIDKSRRTFLKGSAAALAALPLSTLLHHGSVRAESRAEDGHAHDYVNDAADASDHARFEEGQLCENCVFWGEGVENGWGRCTHPDFDDVLVRAEGWCSVYAPAS</sequence>
<dbReference type="KEGG" id="hha:Hhal_1488"/>
<protein>
    <submittedName>
        <fullName evidence="11">High potential iron-sulfur protein</fullName>
    </submittedName>
</protein>
<dbReference type="NCBIfam" id="TIGR01409">
    <property type="entry name" value="TAT_signal_seq"/>
    <property type="match status" value="1"/>
</dbReference>
<dbReference type="PROSITE" id="PS51318">
    <property type="entry name" value="TAT"/>
    <property type="match status" value="1"/>
</dbReference>
<proteinExistence type="predicted"/>
<dbReference type="GO" id="GO:0019646">
    <property type="term" value="P:aerobic electron transport chain"/>
    <property type="evidence" value="ECO:0007669"/>
    <property type="project" value="InterPro"/>
</dbReference>
<evidence type="ECO:0000256" key="9">
    <source>
        <dbReference type="ARBA" id="ARBA00023014"/>
    </source>
</evidence>
<dbReference type="GO" id="GO:0009055">
    <property type="term" value="F:electron transfer activity"/>
    <property type="evidence" value="ECO:0007669"/>
    <property type="project" value="InterPro"/>
</dbReference>
<evidence type="ECO:0000256" key="4">
    <source>
        <dbReference type="ARBA" id="ARBA00022485"/>
    </source>
</evidence>
<organism evidence="11 12">
    <name type="scientific">Halorhodospira halophila (strain DSM 244 / SL1)</name>
    <name type="common">Ectothiorhodospira halophila (strain DSM 244 / SL1)</name>
    <dbReference type="NCBI Taxonomy" id="349124"/>
    <lineage>
        <taxon>Bacteria</taxon>
        <taxon>Pseudomonadati</taxon>
        <taxon>Pseudomonadota</taxon>
        <taxon>Gammaproteobacteria</taxon>
        <taxon>Chromatiales</taxon>
        <taxon>Ectothiorhodospiraceae</taxon>
        <taxon>Halorhodospira</taxon>
    </lineage>
</organism>
<feature type="domain" description="High potential iron-sulfur proteins family profile" evidence="10">
    <location>
        <begin position="29"/>
        <end position="106"/>
    </location>
</feature>
<accession>A1WX43</accession>
<evidence type="ECO:0000313" key="12">
    <source>
        <dbReference type="Proteomes" id="UP000000647"/>
    </source>
</evidence>
<gene>
    <name evidence="11" type="ordered locus">Hhal_1488</name>
</gene>
<dbReference type="eggNOG" id="ENOG5033JQX">
    <property type="taxonomic scope" value="Bacteria"/>
</dbReference>
<comment type="function">
    <text evidence="1">Specific class of high-redox-potential 4Fe-4S ferredoxins. Functions in anaerobic electron transport in most purple and in some other photosynthetic bacteria and in at least one genus (Paracoccus) of halophilic, denitrifying bacteria.</text>
</comment>
<dbReference type="AlphaFoldDB" id="A1WX43"/>
<dbReference type="InterPro" id="IPR000170">
    <property type="entry name" value="High_potential_FeS_prot"/>
</dbReference>
<name>A1WX43_HALHL</name>
<evidence type="ECO:0000259" key="10">
    <source>
        <dbReference type="PROSITE" id="PS51373"/>
    </source>
</evidence>
<dbReference type="Pfam" id="PF01355">
    <property type="entry name" value="HIPIP"/>
    <property type="match status" value="1"/>
</dbReference>
<dbReference type="HOGENOM" id="CLU_147871_1_0_6"/>